<keyword evidence="2" id="KW-0472">Membrane</keyword>
<feature type="compositionally biased region" description="Polar residues" evidence="1">
    <location>
        <begin position="401"/>
        <end position="411"/>
    </location>
</feature>
<keyword evidence="2" id="KW-1133">Transmembrane helix</keyword>
<organism evidence="3 4">
    <name type="scientific">Dreissena polymorpha</name>
    <name type="common">Zebra mussel</name>
    <name type="synonym">Mytilus polymorpha</name>
    <dbReference type="NCBI Taxonomy" id="45954"/>
    <lineage>
        <taxon>Eukaryota</taxon>
        <taxon>Metazoa</taxon>
        <taxon>Spiralia</taxon>
        <taxon>Lophotrochozoa</taxon>
        <taxon>Mollusca</taxon>
        <taxon>Bivalvia</taxon>
        <taxon>Autobranchia</taxon>
        <taxon>Heteroconchia</taxon>
        <taxon>Euheterodonta</taxon>
        <taxon>Imparidentia</taxon>
        <taxon>Neoheterodontei</taxon>
        <taxon>Myida</taxon>
        <taxon>Dreissenoidea</taxon>
        <taxon>Dreissenidae</taxon>
        <taxon>Dreissena</taxon>
    </lineage>
</organism>
<protein>
    <submittedName>
        <fullName evidence="3">Uncharacterized protein</fullName>
    </submittedName>
</protein>
<evidence type="ECO:0000313" key="4">
    <source>
        <dbReference type="Proteomes" id="UP000828390"/>
    </source>
</evidence>
<name>A0A9D3Y961_DREPO</name>
<reference evidence="3" key="1">
    <citation type="journal article" date="2019" name="bioRxiv">
        <title>The Genome of the Zebra Mussel, Dreissena polymorpha: A Resource for Invasive Species Research.</title>
        <authorList>
            <person name="McCartney M.A."/>
            <person name="Auch B."/>
            <person name="Kono T."/>
            <person name="Mallez S."/>
            <person name="Zhang Y."/>
            <person name="Obille A."/>
            <person name="Becker A."/>
            <person name="Abrahante J.E."/>
            <person name="Garbe J."/>
            <person name="Badalamenti J.P."/>
            <person name="Herman A."/>
            <person name="Mangelson H."/>
            <person name="Liachko I."/>
            <person name="Sullivan S."/>
            <person name="Sone E.D."/>
            <person name="Koren S."/>
            <person name="Silverstein K.A.T."/>
            <person name="Beckman K.B."/>
            <person name="Gohl D.M."/>
        </authorList>
    </citation>
    <scope>NUCLEOTIDE SEQUENCE</scope>
    <source>
        <strain evidence="3">Duluth1</strain>
        <tissue evidence="3">Whole animal</tissue>
    </source>
</reference>
<feature type="transmembrane region" description="Helical" evidence="2">
    <location>
        <begin position="117"/>
        <end position="137"/>
    </location>
</feature>
<dbReference type="Proteomes" id="UP000828390">
    <property type="component" value="Unassembled WGS sequence"/>
</dbReference>
<feature type="compositionally biased region" description="Low complexity" evidence="1">
    <location>
        <begin position="172"/>
        <end position="182"/>
    </location>
</feature>
<gene>
    <name evidence="3" type="ORF">DPMN_081579</name>
</gene>
<evidence type="ECO:0000256" key="2">
    <source>
        <dbReference type="SAM" id="Phobius"/>
    </source>
</evidence>
<reference evidence="3" key="2">
    <citation type="submission" date="2020-11" db="EMBL/GenBank/DDBJ databases">
        <authorList>
            <person name="McCartney M.A."/>
            <person name="Auch B."/>
            <person name="Kono T."/>
            <person name="Mallez S."/>
            <person name="Becker A."/>
            <person name="Gohl D.M."/>
            <person name="Silverstein K.A.T."/>
            <person name="Koren S."/>
            <person name="Bechman K.B."/>
            <person name="Herman A."/>
            <person name="Abrahante J.E."/>
            <person name="Garbe J."/>
        </authorList>
    </citation>
    <scope>NUCLEOTIDE SEQUENCE</scope>
    <source>
        <strain evidence="3">Duluth1</strain>
        <tissue evidence="3">Whole animal</tissue>
    </source>
</reference>
<comment type="caution">
    <text evidence="3">The sequence shown here is derived from an EMBL/GenBank/DDBJ whole genome shotgun (WGS) entry which is preliminary data.</text>
</comment>
<sequence length="466" mass="51514">MVNIGDQWYCTKSTLSTGSTDFSNNVTLTKSDRLECTTTTLTTQIARVESTMPTNIDNETGTVTATVEMPSNAKKLGPDKSTKTESVIVNTTNNANSTEENKSEESIAKQNISVTQLAVIICGPFVFFVIGLVVLVFRKKLCSCSRGKHNLTMLNKENNSVEGDINMAIVSNNATSSNPTSSWMEPVSTHSEAGLNTKRQCAQHGDEQQDLGIEDCIDDDPSYSRVRDIATKRDDFGSNTNSNPHQIHDGHSYDKTLDDDWLYSSVNDLQSCAEKGACGFTEHGQERPFTDPLNTNMSKAVPYSIVNIEPPPHSNRYKDNPLYTFNATPLDSDDPLNSKVRDNNLHATANHPIYPDNLLTMHDCKPSTPCGFDSEREDDPLYSIVNKKDSLHAPLRKKNQMAETSNGSFDTDANDVDPQYSVVDKKKIIGMETNDWNRTVPQAPACFDSFVPLYSKVNKKTKKGIA</sequence>
<keyword evidence="2" id="KW-0812">Transmembrane</keyword>
<evidence type="ECO:0000256" key="1">
    <source>
        <dbReference type="SAM" id="MobiDB-lite"/>
    </source>
</evidence>
<feature type="region of interest" description="Disordered" evidence="1">
    <location>
        <begin position="397"/>
        <end position="417"/>
    </location>
</feature>
<feature type="region of interest" description="Disordered" evidence="1">
    <location>
        <begin position="230"/>
        <end position="251"/>
    </location>
</feature>
<feature type="region of interest" description="Disordered" evidence="1">
    <location>
        <begin position="172"/>
        <end position="192"/>
    </location>
</feature>
<proteinExistence type="predicted"/>
<dbReference type="AlphaFoldDB" id="A0A9D3Y961"/>
<keyword evidence="4" id="KW-1185">Reference proteome</keyword>
<evidence type="ECO:0000313" key="3">
    <source>
        <dbReference type="EMBL" id="KAH3694140.1"/>
    </source>
</evidence>
<accession>A0A9D3Y961</accession>
<dbReference type="EMBL" id="JAIWYP010000016">
    <property type="protein sequence ID" value="KAH3694140.1"/>
    <property type="molecule type" value="Genomic_DNA"/>
</dbReference>